<comment type="caution">
    <text evidence="4">The sequence shown here is derived from an EMBL/GenBank/DDBJ whole genome shotgun (WGS) entry which is preliminary data.</text>
</comment>
<sequence>MSSKNLNLACRLADILAKLNQGERLEVNALAEEFNVTPRTIMRDLKDRLVFLQWEECGPKYYSLSKSTLGQLYQEDIERFAHFASIQNLFPKIDREFFQKQLTQSIYVKGHNYEDISHKSADFELIKAAIEAHQYLDFSYHKNKSEVKNYRVSPYLLLNRSGIWYLIAIDSGQVKTFSFAKISQISVLKETFTIDPHLLAEIKQNDSIYYGNQIDEVIIKVDASVANYFIRRKLLPNQIIQEENDEGDLIVVSQNVAAQEILALMRYWIPNVEILSPQHLQIELEEGLRQYLTTRDQDMKSTHSTK</sequence>
<dbReference type="Pfam" id="PF13280">
    <property type="entry name" value="WYL"/>
    <property type="match status" value="1"/>
</dbReference>
<evidence type="ECO:0000259" key="1">
    <source>
        <dbReference type="Pfam" id="PF08279"/>
    </source>
</evidence>
<dbReference type="Pfam" id="PF25583">
    <property type="entry name" value="WCX"/>
    <property type="match status" value="1"/>
</dbReference>
<feature type="domain" description="Helix-turn-helix type 11" evidence="1">
    <location>
        <begin position="11"/>
        <end position="47"/>
    </location>
</feature>
<dbReference type="Proteomes" id="UP000245020">
    <property type="component" value="Unassembled WGS sequence"/>
</dbReference>
<dbReference type="InterPro" id="IPR013196">
    <property type="entry name" value="HTH_11"/>
</dbReference>
<feature type="domain" description="WYL" evidence="2">
    <location>
        <begin position="123"/>
        <end position="186"/>
    </location>
</feature>
<dbReference type="Pfam" id="PF08279">
    <property type="entry name" value="HTH_11"/>
    <property type="match status" value="1"/>
</dbReference>
<dbReference type="PROSITE" id="PS52050">
    <property type="entry name" value="WYL"/>
    <property type="match status" value="1"/>
</dbReference>
<dbReference type="AlphaFoldDB" id="A0A2U2ACH9"/>
<dbReference type="EMBL" id="QEWQ01000006">
    <property type="protein sequence ID" value="PWD80365.1"/>
    <property type="molecule type" value="Genomic_DNA"/>
</dbReference>
<dbReference type="InterPro" id="IPR026881">
    <property type="entry name" value="WYL_dom"/>
</dbReference>
<evidence type="ECO:0000259" key="3">
    <source>
        <dbReference type="Pfam" id="PF25583"/>
    </source>
</evidence>
<evidence type="ECO:0000313" key="4">
    <source>
        <dbReference type="EMBL" id="PWD80365.1"/>
    </source>
</evidence>
<dbReference type="InterPro" id="IPR057727">
    <property type="entry name" value="WCX_dom"/>
</dbReference>
<dbReference type="RefSeq" id="WP_109189809.1">
    <property type="nucleotide sequence ID" value="NZ_BMYA01000004.1"/>
</dbReference>
<proteinExistence type="predicted"/>
<accession>A0A2U2ACH9</accession>
<organism evidence="4 5">
    <name type="scientific">Ignatzschineria ureiclastica</name>
    <dbReference type="NCBI Taxonomy" id="472582"/>
    <lineage>
        <taxon>Bacteria</taxon>
        <taxon>Pseudomonadati</taxon>
        <taxon>Pseudomonadota</taxon>
        <taxon>Gammaproteobacteria</taxon>
        <taxon>Cardiobacteriales</taxon>
        <taxon>Ignatzschineriaceae</taxon>
        <taxon>Ignatzschineria</taxon>
    </lineage>
</organism>
<name>A0A2U2ACH9_9GAMM</name>
<dbReference type="OrthoDB" id="6521217at2"/>
<protein>
    <submittedName>
        <fullName evidence="4">Transcriptional regulator</fullName>
    </submittedName>
</protein>
<keyword evidence="5" id="KW-1185">Reference proteome</keyword>
<gene>
    <name evidence="4" type="ORF">DC083_08575</name>
</gene>
<evidence type="ECO:0000259" key="2">
    <source>
        <dbReference type="Pfam" id="PF13280"/>
    </source>
</evidence>
<dbReference type="PANTHER" id="PTHR34580">
    <property type="match status" value="1"/>
</dbReference>
<evidence type="ECO:0000313" key="5">
    <source>
        <dbReference type="Proteomes" id="UP000245020"/>
    </source>
</evidence>
<dbReference type="InterPro" id="IPR051534">
    <property type="entry name" value="CBASS_pafABC_assoc_protein"/>
</dbReference>
<reference evidence="5" key="1">
    <citation type="submission" date="2018-05" db="EMBL/GenBank/DDBJ databases">
        <title>Ignatzschineria dubaiensis sp. nov., isolated from necrotic foot tissues of dromedaries (Camelus dromedarius) and associated maggots in Dubai, United Arab Emirates.</title>
        <authorList>
            <person name="Tsang C.C."/>
            <person name="Tang J.Y.M."/>
            <person name="Fong J.Y.H."/>
            <person name="Kinne J."/>
            <person name="Lee H.H."/>
            <person name="Joseph M."/>
            <person name="Jose S."/>
            <person name="Schuster R.K."/>
            <person name="Tang Y."/>
            <person name="Sivakumar S."/>
            <person name="Chen J.H.K."/>
            <person name="Teng J.L.L."/>
            <person name="Lau S.K.P."/>
            <person name="Wernery U."/>
            <person name="Woo P.C.Y."/>
        </authorList>
    </citation>
    <scope>NUCLEOTIDE SEQUENCE [LARGE SCALE GENOMIC DNA]</scope>
    <source>
        <strain evidence="5">KCTC 22644</strain>
    </source>
</reference>
<dbReference type="PANTHER" id="PTHR34580:SF1">
    <property type="entry name" value="PROTEIN PAFC"/>
    <property type="match status" value="1"/>
</dbReference>
<feature type="domain" description="WCX" evidence="3">
    <location>
        <begin position="216"/>
        <end position="291"/>
    </location>
</feature>